<evidence type="ECO:0000313" key="2">
    <source>
        <dbReference type="EMBL" id="KAF2773403.1"/>
    </source>
</evidence>
<proteinExistence type="predicted"/>
<feature type="region of interest" description="Disordered" evidence="1">
    <location>
        <begin position="1"/>
        <end position="54"/>
    </location>
</feature>
<evidence type="ECO:0000256" key="1">
    <source>
        <dbReference type="SAM" id="MobiDB-lite"/>
    </source>
</evidence>
<evidence type="ECO:0008006" key="4">
    <source>
        <dbReference type="Google" id="ProtNLM"/>
    </source>
</evidence>
<keyword evidence="3" id="KW-1185">Reference proteome</keyword>
<dbReference type="PANTHER" id="PTHR42085">
    <property type="entry name" value="F-BOX DOMAIN-CONTAINING PROTEIN"/>
    <property type="match status" value="1"/>
</dbReference>
<reference evidence="2" key="1">
    <citation type="journal article" date="2020" name="Stud. Mycol.">
        <title>101 Dothideomycetes genomes: a test case for predicting lifestyles and emergence of pathogens.</title>
        <authorList>
            <person name="Haridas S."/>
            <person name="Albert R."/>
            <person name="Binder M."/>
            <person name="Bloem J."/>
            <person name="Labutti K."/>
            <person name="Salamov A."/>
            <person name="Andreopoulos B."/>
            <person name="Baker S."/>
            <person name="Barry K."/>
            <person name="Bills G."/>
            <person name="Bluhm B."/>
            <person name="Cannon C."/>
            <person name="Castanera R."/>
            <person name="Culley D."/>
            <person name="Daum C."/>
            <person name="Ezra D."/>
            <person name="Gonzalez J."/>
            <person name="Henrissat B."/>
            <person name="Kuo A."/>
            <person name="Liang C."/>
            <person name="Lipzen A."/>
            <person name="Lutzoni F."/>
            <person name="Magnuson J."/>
            <person name="Mondo S."/>
            <person name="Nolan M."/>
            <person name="Ohm R."/>
            <person name="Pangilinan J."/>
            <person name="Park H.-J."/>
            <person name="Ramirez L."/>
            <person name="Alfaro M."/>
            <person name="Sun H."/>
            <person name="Tritt A."/>
            <person name="Yoshinaga Y."/>
            <person name="Zwiers L.-H."/>
            <person name="Turgeon B."/>
            <person name="Goodwin S."/>
            <person name="Spatafora J."/>
            <person name="Crous P."/>
            <person name="Grigoriev I."/>
        </authorList>
    </citation>
    <scope>NUCLEOTIDE SEQUENCE</scope>
    <source>
        <strain evidence="2">CBS 116005</strain>
    </source>
</reference>
<feature type="compositionally biased region" description="Basic residues" evidence="1">
    <location>
        <begin position="26"/>
        <end position="40"/>
    </location>
</feature>
<dbReference type="OrthoDB" id="2951834at2759"/>
<dbReference type="PANTHER" id="PTHR42085:SF1">
    <property type="entry name" value="F-BOX DOMAIN-CONTAINING PROTEIN"/>
    <property type="match status" value="1"/>
</dbReference>
<sequence length="215" mass="24467">MSKKKKKLAYQGGAQPVSAEYDRKQAFKRRKKTSKSRSRRAQSSVMEPTTSPLLDLPPELRNEIYRLVLVKDRQIRVTKRTATQPGITRVNRQTRQESLGIFLKENNFVVTVRRGLPEPPLTHWAAKNTSGITSRFKGVETWSNILRWLEMSHSHGYWCPAGAVDRKGTAIDKAFEMVVVMTGFPWEVVETVLEAYRAGLAAANPGWAWVKKVQD</sequence>
<dbReference type="AlphaFoldDB" id="A0A6G1LKB7"/>
<evidence type="ECO:0000313" key="3">
    <source>
        <dbReference type="Proteomes" id="UP000799436"/>
    </source>
</evidence>
<protein>
    <recommendedName>
        <fullName evidence="4">F-box domain-containing protein</fullName>
    </recommendedName>
</protein>
<dbReference type="InterPro" id="IPR038883">
    <property type="entry name" value="AN11006-like"/>
</dbReference>
<gene>
    <name evidence="2" type="ORF">EJ03DRAFT_371323</name>
</gene>
<dbReference type="EMBL" id="ML995811">
    <property type="protein sequence ID" value="KAF2773403.1"/>
    <property type="molecule type" value="Genomic_DNA"/>
</dbReference>
<dbReference type="Proteomes" id="UP000799436">
    <property type="component" value="Unassembled WGS sequence"/>
</dbReference>
<accession>A0A6G1LKB7</accession>
<name>A0A6G1LKB7_9PEZI</name>
<organism evidence="2 3">
    <name type="scientific">Teratosphaeria nubilosa</name>
    <dbReference type="NCBI Taxonomy" id="161662"/>
    <lineage>
        <taxon>Eukaryota</taxon>
        <taxon>Fungi</taxon>
        <taxon>Dikarya</taxon>
        <taxon>Ascomycota</taxon>
        <taxon>Pezizomycotina</taxon>
        <taxon>Dothideomycetes</taxon>
        <taxon>Dothideomycetidae</taxon>
        <taxon>Mycosphaerellales</taxon>
        <taxon>Teratosphaeriaceae</taxon>
        <taxon>Teratosphaeria</taxon>
    </lineage>
</organism>